<name>A0A543HVJ0_9MICO</name>
<gene>
    <name evidence="1" type="ORF">FBY41_2288</name>
</gene>
<evidence type="ECO:0000313" key="2">
    <source>
        <dbReference type="Proteomes" id="UP000316747"/>
    </source>
</evidence>
<sequence length="92" mass="10303">MVHPRQVPDHDLVARVAGSTGLSEAEAARVIGDVLAHYAEPLTDFVRRRHAALQLHGARNPEIYRTIAEELSQRLVAAPDLTERQLRRIIYG</sequence>
<evidence type="ECO:0000313" key="1">
    <source>
        <dbReference type="EMBL" id="TQM62259.1"/>
    </source>
</evidence>
<proteinExistence type="predicted"/>
<accession>A0A543HVJ0</accession>
<protein>
    <submittedName>
        <fullName evidence="1">Uncharacterized protein</fullName>
    </submittedName>
</protein>
<dbReference type="Proteomes" id="UP000316747">
    <property type="component" value="Unassembled WGS sequence"/>
</dbReference>
<organism evidence="1 2">
    <name type="scientific">Humibacillus xanthopallidus</name>
    <dbReference type="NCBI Taxonomy" id="412689"/>
    <lineage>
        <taxon>Bacteria</taxon>
        <taxon>Bacillati</taxon>
        <taxon>Actinomycetota</taxon>
        <taxon>Actinomycetes</taxon>
        <taxon>Micrococcales</taxon>
        <taxon>Intrasporangiaceae</taxon>
        <taxon>Humibacillus</taxon>
    </lineage>
</organism>
<dbReference type="EMBL" id="VFPM01000002">
    <property type="protein sequence ID" value="TQM62259.1"/>
    <property type="molecule type" value="Genomic_DNA"/>
</dbReference>
<keyword evidence="2" id="KW-1185">Reference proteome</keyword>
<reference evidence="1 2" key="1">
    <citation type="submission" date="2019-06" db="EMBL/GenBank/DDBJ databases">
        <title>Genome sequencing of plant associated microbes to promote plant fitness in Sorghum bicolor and Oryza sativa.</title>
        <authorList>
            <person name="Coleman-Derr D."/>
        </authorList>
    </citation>
    <scope>NUCLEOTIDE SEQUENCE [LARGE SCALE GENOMIC DNA]</scope>
    <source>
        <strain evidence="1 2">KV-663</strain>
    </source>
</reference>
<dbReference type="AlphaFoldDB" id="A0A543HVJ0"/>
<comment type="caution">
    <text evidence="1">The sequence shown here is derived from an EMBL/GenBank/DDBJ whole genome shotgun (WGS) entry which is preliminary data.</text>
</comment>